<dbReference type="EMBL" id="OR670591">
    <property type="protein sequence ID" value="WPF64889.1"/>
    <property type="molecule type" value="Genomic_DNA"/>
</dbReference>
<name>A0ABZ0QZF6_9CAUD</name>
<keyword evidence="1" id="KW-0472">Membrane</keyword>
<keyword evidence="1" id="KW-0812">Transmembrane</keyword>
<evidence type="ECO:0000313" key="3">
    <source>
        <dbReference type="Proteomes" id="UP001322219"/>
    </source>
</evidence>
<keyword evidence="1" id="KW-1133">Transmembrane helix</keyword>
<proteinExistence type="predicted"/>
<sequence>MLKTGGINISNSHTQVTLSVSPTRAGPNKNERIKGDNMKLDKSKAVKIAYLLVPIVGVLVGGALAPEQTEKLMQILTDIITMFAQ</sequence>
<keyword evidence="3" id="KW-1185">Reference proteome</keyword>
<gene>
    <name evidence="2" type="ORF">FBHYGVHD_CDS0042</name>
</gene>
<reference evidence="2 3" key="1">
    <citation type="submission" date="2023-10" db="EMBL/GenBank/DDBJ databases">
        <title>Genome Sequence of the Siphoviridae Staphylococcus aureus Phage MVC_VPHSA1.</title>
        <authorList>
            <person name="Deepak S.J."/>
            <person name="Porteen K."/>
            <person name="Wilfred R."/>
            <person name="Anbazhagan S."/>
            <person name="Elango A."/>
            <person name="Senthil Kumar T."/>
            <person name="Narendra B."/>
            <person name="Sureshkannan S."/>
            <person name="Nithya Quintoil M."/>
            <person name="Charley C.A."/>
            <person name="Teresa S."/>
            <person name="Raghavendra A.G."/>
        </authorList>
    </citation>
    <scope>NUCLEOTIDE SEQUENCE [LARGE SCALE GENOMIC DNA]</scope>
</reference>
<feature type="transmembrane region" description="Helical" evidence="1">
    <location>
        <begin position="48"/>
        <end position="65"/>
    </location>
</feature>
<evidence type="ECO:0000313" key="2">
    <source>
        <dbReference type="EMBL" id="WPF64889.1"/>
    </source>
</evidence>
<accession>A0ABZ0QZF6</accession>
<protein>
    <submittedName>
        <fullName evidence="2">Uncharacterized protein</fullName>
    </submittedName>
</protein>
<evidence type="ECO:0000256" key="1">
    <source>
        <dbReference type="SAM" id="Phobius"/>
    </source>
</evidence>
<dbReference type="Proteomes" id="UP001322219">
    <property type="component" value="Segment"/>
</dbReference>
<organism evidence="2 3">
    <name type="scientific">Staphylococcus phage MVC_VPHSA1</name>
    <dbReference type="NCBI Taxonomy" id="3088876"/>
    <lineage>
        <taxon>Viruses</taxon>
        <taxon>Duplodnaviria</taxon>
        <taxon>Heunggongvirae</taxon>
        <taxon>Uroviricota</taxon>
        <taxon>Caudoviricetes</taxon>
        <taxon>Ehrlichviridae</taxon>
        <taxon>Chennaivirus</taxon>
        <taxon>Chennaivirus MVCVPHSA1</taxon>
    </lineage>
</organism>